<evidence type="ECO:0000313" key="3">
    <source>
        <dbReference type="Proteomes" id="UP000217209"/>
    </source>
</evidence>
<feature type="transmembrane region" description="Helical" evidence="1">
    <location>
        <begin position="72"/>
        <end position="89"/>
    </location>
</feature>
<feature type="transmembrane region" description="Helical" evidence="1">
    <location>
        <begin position="95"/>
        <end position="119"/>
    </location>
</feature>
<dbReference type="AlphaFoldDB" id="A0A1Q2HVU9"/>
<dbReference type="EMBL" id="CP019688">
    <property type="protein sequence ID" value="AQQ14910.1"/>
    <property type="molecule type" value="Genomic_DNA"/>
</dbReference>
<keyword evidence="1" id="KW-0812">Transmembrane</keyword>
<proteinExistence type="predicted"/>
<keyword evidence="1" id="KW-1133">Transmembrane helix</keyword>
<accession>A0A1Q2HVU9</accession>
<protein>
    <submittedName>
        <fullName evidence="2">Uncharacterized protein</fullName>
    </submittedName>
</protein>
<keyword evidence="3" id="KW-1185">Reference proteome</keyword>
<dbReference type="Proteomes" id="UP000217209">
    <property type="component" value="Chromosome"/>
</dbReference>
<name>A0A1Q2HVU9_9CORY</name>
<keyword evidence="1" id="KW-0472">Membrane</keyword>
<sequence length="155" mass="16555">MLGAMQMQTTTRVVGVDVARAVALIGMFAAHLLYLEGVVGEVVYGFPSALFAFVSGISMALMAERGARPAHFVVRGALLLVLFGLLLLIPTDIIIVLGVLGASMICLASALRFVARILLPASVIAMERDTFAGDALEALRRRWIRRGCRRAGMPG</sequence>
<feature type="transmembrane region" description="Helical" evidence="1">
    <location>
        <begin position="12"/>
        <end position="34"/>
    </location>
</feature>
<evidence type="ECO:0000313" key="2">
    <source>
        <dbReference type="EMBL" id="AQQ14910.1"/>
    </source>
</evidence>
<feature type="transmembrane region" description="Helical" evidence="1">
    <location>
        <begin position="46"/>
        <end position="63"/>
    </location>
</feature>
<dbReference type="KEGG" id="cgv:CGLAU_04680"/>
<evidence type="ECO:0000256" key="1">
    <source>
        <dbReference type="SAM" id="Phobius"/>
    </source>
</evidence>
<gene>
    <name evidence="2" type="ORF">CGLAU_04680</name>
</gene>
<organism evidence="2 3">
    <name type="scientific">Corynebacterium glaucum</name>
    <dbReference type="NCBI Taxonomy" id="187491"/>
    <lineage>
        <taxon>Bacteria</taxon>
        <taxon>Bacillati</taxon>
        <taxon>Actinomycetota</taxon>
        <taxon>Actinomycetes</taxon>
        <taxon>Mycobacteriales</taxon>
        <taxon>Corynebacteriaceae</taxon>
        <taxon>Corynebacterium</taxon>
    </lineage>
</organism>
<reference evidence="2 3" key="1">
    <citation type="submission" date="2016-12" db="EMBL/GenBank/DDBJ databases">
        <authorList>
            <person name="Song W.-J."/>
            <person name="Kurnit D.M."/>
        </authorList>
    </citation>
    <scope>NUCLEOTIDE SEQUENCE [LARGE SCALE GENOMIC DNA]</scope>
    <source>
        <strain evidence="2 3">DSM 30827</strain>
    </source>
</reference>